<organism evidence="2 3">
    <name type="scientific">Hymenobacter crusticola</name>
    <dbReference type="NCBI Taxonomy" id="1770526"/>
    <lineage>
        <taxon>Bacteria</taxon>
        <taxon>Pseudomonadati</taxon>
        <taxon>Bacteroidota</taxon>
        <taxon>Cytophagia</taxon>
        <taxon>Cytophagales</taxon>
        <taxon>Hymenobacteraceae</taxon>
        <taxon>Hymenobacter</taxon>
    </lineage>
</organism>
<protein>
    <recommendedName>
        <fullName evidence="4">Lipocalin-like domain-containing protein</fullName>
    </recommendedName>
</protein>
<feature type="signal peptide" evidence="1">
    <location>
        <begin position="1"/>
        <end position="16"/>
    </location>
</feature>
<evidence type="ECO:0008006" key="4">
    <source>
        <dbReference type="Google" id="ProtNLM"/>
    </source>
</evidence>
<sequence>MRLFTLLACLSIMLVAATCRPNTNSSPEFQQLHRTWLHAQEEDQGDVLVYRPNTYSFPPSRGRTGFSFDPNGLFTQFDIAPTDGLEGRKGTWKPESSHTLHITLDDKRDPDYRLEIVSLEKNVLKVRRVQ</sequence>
<proteinExistence type="predicted"/>
<feature type="chain" id="PRO_5013349172" description="Lipocalin-like domain-containing protein" evidence="1">
    <location>
        <begin position="17"/>
        <end position="130"/>
    </location>
</feature>
<keyword evidence="1" id="KW-0732">Signal</keyword>
<accession>A0A243WHY2</accession>
<gene>
    <name evidence="2" type="ORF">BXP70_05280</name>
</gene>
<dbReference type="EMBL" id="MTSE01000002">
    <property type="protein sequence ID" value="OUJ75427.1"/>
    <property type="molecule type" value="Genomic_DNA"/>
</dbReference>
<keyword evidence="3" id="KW-1185">Reference proteome</keyword>
<evidence type="ECO:0000313" key="3">
    <source>
        <dbReference type="Proteomes" id="UP000194873"/>
    </source>
</evidence>
<evidence type="ECO:0000256" key="1">
    <source>
        <dbReference type="SAM" id="SignalP"/>
    </source>
</evidence>
<dbReference type="Proteomes" id="UP000194873">
    <property type="component" value="Unassembled WGS sequence"/>
</dbReference>
<reference evidence="2 3" key="1">
    <citation type="submission" date="2017-01" db="EMBL/GenBank/DDBJ databases">
        <title>A new Hymenobacter.</title>
        <authorList>
            <person name="Liang Y."/>
            <person name="Feng F."/>
        </authorList>
    </citation>
    <scope>NUCLEOTIDE SEQUENCE [LARGE SCALE GENOMIC DNA]</scope>
    <source>
        <strain evidence="2">MIMBbqt21</strain>
    </source>
</reference>
<comment type="caution">
    <text evidence="2">The sequence shown here is derived from an EMBL/GenBank/DDBJ whole genome shotgun (WGS) entry which is preliminary data.</text>
</comment>
<dbReference type="RefSeq" id="WP_086592973.1">
    <property type="nucleotide sequence ID" value="NZ_MTSE01000002.1"/>
</dbReference>
<dbReference type="OrthoDB" id="2651079at2"/>
<dbReference type="AlphaFoldDB" id="A0A243WHY2"/>
<name>A0A243WHY2_9BACT</name>
<evidence type="ECO:0000313" key="2">
    <source>
        <dbReference type="EMBL" id="OUJ75427.1"/>
    </source>
</evidence>